<name>A0A177DHE0_ALTAL</name>
<keyword evidence="3" id="KW-1185">Reference proteome</keyword>
<organism evidence="2 3">
    <name type="scientific">Alternaria alternata</name>
    <name type="common">Alternaria rot fungus</name>
    <name type="synonym">Torula alternata</name>
    <dbReference type="NCBI Taxonomy" id="5599"/>
    <lineage>
        <taxon>Eukaryota</taxon>
        <taxon>Fungi</taxon>
        <taxon>Dikarya</taxon>
        <taxon>Ascomycota</taxon>
        <taxon>Pezizomycotina</taxon>
        <taxon>Dothideomycetes</taxon>
        <taxon>Pleosporomycetidae</taxon>
        <taxon>Pleosporales</taxon>
        <taxon>Pleosporineae</taxon>
        <taxon>Pleosporaceae</taxon>
        <taxon>Alternaria</taxon>
        <taxon>Alternaria sect. Alternaria</taxon>
        <taxon>Alternaria alternata complex</taxon>
    </lineage>
</organism>
<evidence type="ECO:0000313" key="2">
    <source>
        <dbReference type="EMBL" id="OAG18512.1"/>
    </source>
</evidence>
<dbReference type="AlphaFoldDB" id="A0A177DHE0"/>
<dbReference type="OMA" id="DRDCTNS"/>
<gene>
    <name evidence="2" type="ORF">CC77DRAFT_940025</name>
</gene>
<dbReference type="RefSeq" id="XP_018383933.1">
    <property type="nucleotide sequence ID" value="XM_018534706.1"/>
</dbReference>
<feature type="region of interest" description="Disordered" evidence="1">
    <location>
        <begin position="47"/>
        <end position="69"/>
    </location>
</feature>
<proteinExistence type="predicted"/>
<dbReference type="GeneID" id="29120300"/>
<protein>
    <submittedName>
        <fullName evidence="2">Uncharacterized protein</fullName>
    </submittedName>
</protein>
<dbReference type="EMBL" id="KV441483">
    <property type="protein sequence ID" value="OAG18512.1"/>
    <property type="molecule type" value="Genomic_DNA"/>
</dbReference>
<evidence type="ECO:0000313" key="3">
    <source>
        <dbReference type="Proteomes" id="UP000077248"/>
    </source>
</evidence>
<evidence type="ECO:0000256" key="1">
    <source>
        <dbReference type="SAM" id="MobiDB-lite"/>
    </source>
</evidence>
<feature type="compositionally biased region" description="Polar residues" evidence="1">
    <location>
        <begin position="320"/>
        <end position="339"/>
    </location>
</feature>
<reference evidence="2 3" key="1">
    <citation type="submission" date="2016-05" db="EMBL/GenBank/DDBJ databases">
        <title>Comparative analysis of secretome profiles of manganese(II)-oxidizing ascomycete fungi.</title>
        <authorList>
            <consortium name="DOE Joint Genome Institute"/>
            <person name="Zeiner C.A."/>
            <person name="Purvine S.O."/>
            <person name="Zink E.M."/>
            <person name="Wu S."/>
            <person name="Pasa-Tolic L."/>
            <person name="Chaput D.L."/>
            <person name="Haridas S."/>
            <person name="Grigoriev I.V."/>
            <person name="Santelli C.M."/>
            <person name="Hansel C.M."/>
        </authorList>
    </citation>
    <scope>NUCLEOTIDE SEQUENCE [LARGE SCALE GENOMIC DNA]</scope>
    <source>
        <strain evidence="2 3">SRC1lrK2f</strain>
    </source>
</reference>
<accession>A0A177DHE0</accession>
<dbReference type="Proteomes" id="UP000077248">
    <property type="component" value="Unassembled WGS sequence"/>
</dbReference>
<feature type="compositionally biased region" description="Basic and acidic residues" evidence="1">
    <location>
        <begin position="47"/>
        <end position="57"/>
    </location>
</feature>
<feature type="region of interest" description="Disordered" evidence="1">
    <location>
        <begin position="320"/>
        <end position="364"/>
    </location>
</feature>
<sequence length="520" mass="57637">MKPSTVARCAVANEYLRRRKQPCCDATNRGRPNHHVKLLSVTFEDVSHDGSRKEQRLMESSQPLRSPTVREHCCTETGVMRIVALDRTSEATTTIVHSRKSSVWVPTTKRQRTSSAVLLALQPKTDRNAPTAPTVADVDDQDIYLEEPISNECSTATQASQDMAKQEYPILTTFRFPPSGDDCTSKISVRSTHSEVPSDTASPTSDATLFEDAPLCPVSPSGCGEDFPDCTDHNDILGKRLSAKCANQVKDYEPTPMSRRYVRHCRHISSSSAVDVAETLPTSLRSRAKTNDGLFLFRANPFKEPTANVHRGRHRQRISLNLPVNSHAGQRSGTQQSRQPDTEDLTQPLVGDEAAYPATKSDTWPAEERDLEYKHRHTFIGTASLDDFIEILEISKTHTTTKGAVARAFVQLASAEQLYARQCSTRNNGWELITPTSLTVMDVTSVDYIVQLRVKLGSITLRQFLDLIPFDEDDEAAAVHVVEAFSIASHMDTTAAIGTISKAKAFRSWLVEQMKVDAGH</sequence>
<dbReference type="VEuPathDB" id="FungiDB:CC77DRAFT_940025"/>
<dbReference type="KEGG" id="aalt:CC77DRAFT_940025"/>